<dbReference type="AlphaFoldDB" id="A0A381PWQ8"/>
<name>A0A381PWQ8_9ZZZZ</name>
<proteinExistence type="predicted"/>
<accession>A0A381PWQ8</accession>
<reference evidence="1" key="1">
    <citation type="submission" date="2018-05" db="EMBL/GenBank/DDBJ databases">
        <authorList>
            <person name="Lanie J.A."/>
            <person name="Ng W.-L."/>
            <person name="Kazmierczak K.M."/>
            <person name="Andrzejewski T.M."/>
            <person name="Davidsen T.M."/>
            <person name="Wayne K.J."/>
            <person name="Tettelin H."/>
            <person name="Glass J.I."/>
            <person name="Rusch D."/>
            <person name="Podicherti R."/>
            <person name="Tsui H.-C.T."/>
            <person name="Winkler M.E."/>
        </authorList>
    </citation>
    <scope>NUCLEOTIDE SEQUENCE</scope>
</reference>
<dbReference type="EMBL" id="UINC01001124">
    <property type="protein sequence ID" value="SUZ71516.1"/>
    <property type="molecule type" value="Genomic_DNA"/>
</dbReference>
<protein>
    <submittedName>
        <fullName evidence="1">Uncharacterized protein</fullName>
    </submittedName>
</protein>
<evidence type="ECO:0000313" key="1">
    <source>
        <dbReference type="EMBL" id="SUZ71516.1"/>
    </source>
</evidence>
<gene>
    <name evidence="1" type="ORF">METZ01_LOCUS24370</name>
</gene>
<organism evidence="1">
    <name type="scientific">marine metagenome</name>
    <dbReference type="NCBI Taxonomy" id="408172"/>
    <lineage>
        <taxon>unclassified sequences</taxon>
        <taxon>metagenomes</taxon>
        <taxon>ecological metagenomes</taxon>
    </lineage>
</organism>
<sequence>MTDEVAVGAQKVAELVAAFLKHVVDGLALVFVSGDGPRRKFHGSGFQVCHPFRQPVGRFLFVRQGLNYHHQR</sequence>